<dbReference type="RefSeq" id="XP_022296323.1">
    <property type="nucleotide sequence ID" value="XM_022440615.1"/>
</dbReference>
<dbReference type="Gene3D" id="2.10.70.10">
    <property type="entry name" value="Complement Module, domain 1"/>
    <property type="match status" value="1"/>
</dbReference>
<accession>A0A8B8B0U3</accession>
<dbReference type="OrthoDB" id="6043768at2759"/>
<evidence type="ECO:0000256" key="1">
    <source>
        <dbReference type="ARBA" id="ARBA00023157"/>
    </source>
</evidence>
<dbReference type="AlphaFoldDB" id="A0A8B8B0U3"/>
<dbReference type="SUPFAM" id="SSF57535">
    <property type="entry name" value="Complement control module/SCR domain"/>
    <property type="match status" value="1"/>
</dbReference>
<keyword evidence="2" id="KW-0768">Sushi</keyword>
<name>A0A8B8B0U3_CRAVI</name>
<evidence type="ECO:0000256" key="2">
    <source>
        <dbReference type="PROSITE-ProRule" id="PRU00302"/>
    </source>
</evidence>
<dbReference type="InterPro" id="IPR000436">
    <property type="entry name" value="Sushi_SCR_CCP_dom"/>
</dbReference>
<dbReference type="Proteomes" id="UP000694844">
    <property type="component" value="Chromosome 8"/>
</dbReference>
<dbReference type="KEGG" id="cvn:111106087"/>
<organism evidence="5 7">
    <name type="scientific">Crassostrea virginica</name>
    <name type="common">Eastern oyster</name>
    <dbReference type="NCBI Taxonomy" id="6565"/>
    <lineage>
        <taxon>Eukaryota</taxon>
        <taxon>Metazoa</taxon>
        <taxon>Spiralia</taxon>
        <taxon>Lophotrochozoa</taxon>
        <taxon>Mollusca</taxon>
        <taxon>Bivalvia</taxon>
        <taxon>Autobranchia</taxon>
        <taxon>Pteriomorphia</taxon>
        <taxon>Ostreida</taxon>
        <taxon>Ostreoidea</taxon>
        <taxon>Ostreidae</taxon>
        <taxon>Crassostrea</taxon>
    </lineage>
</organism>
<dbReference type="InterPro" id="IPR035976">
    <property type="entry name" value="Sushi/SCR/CCP_sf"/>
</dbReference>
<keyword evidence="3" id="KW-0472">Membrane</keyword>
<keyword evidence="5" id="KW-1185">Reference proteome</keyword>
<keyword evidence="3" id="KW-0812">Transmembrane</keyword>
<sequence length="107" mass="11589">MTCTAPAAIPNGYFVGAKVTYAVNDIIQYVCDNHYVMSGSPSVICDTTGVWLPASGGSMPECSISYFSNVWFILLITLVGFITIIVIIVILIVCYKYGCKCQTDKEG</sequence>
<keyword evidence="1" id="KW-1015">Disulfide bond</keyword>
<evidence type="ECO:0000259" key="4">
    <source>
        <dbReference type="PROSITE" id="PS50923"/>
    </source>
</evidence>
<evidence type="ECO:0000313" key="7">
    <source>
        <dbReference type="RefSeq" id="XP_022297032.1"/>
    </source>
</evidence>
<dbReference type="RefSeq" id="XP_022297032.1">
    <property type="nucleotide sequence ID" value="XM_022441324.1"/>
</dbReference>
<evidence type="ECO:0000313" key="5">
    <source>
        <dbReference type="Proteomes" id="UP000694844"/>
    </source>
</evidence>
<dbReference type="Pfam" id="PF00084">
    <property type="entry name" value="Sushi"/>
    <property type="match status" value="1"/>
</dbReference>
<comment type="caution">
    <text evidence="2">Lacks conserved residue(s) required for the propagation of feature annotation.</text>
</comment>
<proteinExistence type="predicted"/>
<evidence type="ECO:0000313" key="6">
    <source>
        <dbReference type="RefSeq" id="XP_022296323.1"/>
    </source>
</evidence>
<dbReference type="SMART" id="SM00032">
    <property type="entry name" value="CCP"/>
    <property type="match status" value="1"/>
</dbReference>
<protein>
    <submittedName>
        <fullName evidence="6 7">Coagulation factor XIII B chain-like</fullName>
    </submittedName>
</protein>
<feature type="transmembrane region" description="Helical" evidence="3">
    <location>
        <begin position="70"/>
        <end position="95"/>
    </location>
</feature>
<reference evidence="6 7" key="1">
    <citation type="submission" date="2025-04" db="UniProtKB">
        <authorList>
            <consortium name="RefSeq"/>
        </authorList>
    </citation>
    <scope>IDENTIFICATION</scope>
    <source>
        <tissue evidence="6 7">Whole sample</tissue>
    </source>
</reference>
<keyword evidence="3" id="KW-1133">Transmembrane helix</keyword>
<gene>
    <name evidence="7" type="primary">LOC111106595</name>
    <name evidence="6" type="synonym">LOC111106087</name>
</gene>
<evidence type="ECO:0000256" key="3">
    <source>
        <dbReference type="SAM" id="Phobius"/>
    </source>
</evidence>
<dbReference type="GeneID" id="111106595"/>
<dbReference type="CDD" id="cd00033">
    <property type="entry name" value="CCP"/>
    <property type="match status" value="1"/>
</dbReference>
<dbReference type="PROSITE" id="PS50923">
    <property type="entry name" value="SUSHI"/>
    <property type="match status" value="1"/>
</dbReference>
<feature type="domain" description="Sushi" evidence="4">
    <location>
        <begin position="1"/>
        <end position="64"/>
    </location>
</feature>
<dbReference type="KEGG" id="cvn:111106595"/>